<gene>
    <name evidence="1" type="ORF">K493DRAFT_315873</name>
</gene>
<sequence>MDTNWCTICDKHVPYDNDLYCSEMCRLQDTASHEAVKSSLTYQRRHSSIFSTSSIRSPSFKAYLPSPPLSPIHFSHRGQCNKISPPSFSLGSSAYR</sequence>
<dbReference type="InParanoid" id="A0A1Y1Y6J9"/>
<comment type="caution">
    <text evidence="1">The sequence shown here is derived from an EMBL/GenBank/DDBJ whole genome shotgun (WGS) entry which is preliminary data.</text>
</comment>
<evidence type="ECO:0000313" key="2">
    <source>
        <dbReference type="Proteomes" id="UP000193498"/>
    </source>
</evidence>
<protein>
    <submittedName>
        <fullName evidence="1">Uncharacterized protein</fullName>
    </submittedName>
</protein>
<dbReference type="AlphaFoldDB" id="A0A1Y1Y6J9"/>
<reference evidence="1 2" key="1">
    <citation type="submission" date="2016-07" db="EMBL/GenBank/DDBJ databases">
        <title>Pervasive Adenine N6-methylation of Active Genes in Fungi.</title>
        <authorList>
            <consortium name="DOE Joint Genome Institute"/>
            <person name="Mondo S.J."/>
            <person name="Dannebaum R.O."/>
            <person name="Kuo R.C."/>
            <person name="Labutti K."/>
            <person name="Haridas S."/>
            <person name="Kuo A."/>
            <person name="Salamov A."/>
            <person name="Ahrendt S.R."/>
            <person name="Lipzen A."/>
            <person name="Sullivan W."/>
            <person name="Andreopoulos W.B."/>
            <person name="Clum A."/>
            <person name="Lindquist E."/>
            <person name="Daum C."/>
            <person name="Ramamoorthy G.K."/>
            <person name="Gryganskyi A."/>
            <person name="Culley D."/>
            <person name="Magnuson J.K."/>
            <person name="James T.Y."/>
            <person name="O'Malley M.A."/>
            <person name="Stajich J.E."/>
            <person name="Spatafora J.W."/>
            <person name="Visel A."/>
            <person name="Grigoriev I.V."/>
        </authorList>
    </citation>
    <scope>NUCLEOTIDE SEQUENCE [LARGE SCALE GENOMIC DNA]</scope>
    <source>
        <strain evidence="1 2">CBS 931.73</strain>
    </source>
</reference>
<dbReference type="Pfam" id="PF12855">
    <property type="entry name" value="Ecl1"/>
    <property type="match status" value="1"/>
</dbReference>
<organism evidence="1 2">
    <name type="scientific">Basidiobolus meristosporus CBS 931.73</name>
    <dbReference type="NCBI Taxonomy" id="1314790"/>
    <lineage>
        <taxon>Eukaryota</taxon>
        <taxon>Fungi</taxon>
        <taxon>Fungi incertae sedis</taxon>
        <taxon>Zoopagomycota</taxon>
        <taxon>Entomophthoromycotina</taxon>
        <taxon>Basidiobolomycetes</taxon>
        <taxon>Basidiobolales</taxon>
        <taxon>Basidiobolaceae</taxon>
        <taxon>Basidiobolus</taxon>
    </lineage>
</organism>
<proteinExistence type="predicted"/>
<dbReference type="InterPro" id="IPR024368">
    <property type="entry name" value="Ecl1/2/3"/>
</dbReference>
<keyword evidence="2" id="KW-1185">Reference proteome</keyword>
<accession>A0A1Y1Y6J9</accession>
<dbReference type="OrthoDB" id="5599072at2759"/>
<name>A0A1Y1Y6J9_9FUNG</name>
<evidence type="ECO:0000313" key="1">
    <source>
        <dbReference type="EMBL" id="ORX93651.1"/>
    </source>
</evidence>
<dbReference type="EMBL" id="MCFE01000228">
    <property type="protein sequence ID" value="ORX93651.1"/>
    <property type="molecule type" value="Genomic_DNA"/>
</dbReference>
<dbReference type="Proteomes" id="UP000193498">
    <property type="component" value="Unassembled WGS sequence"/>
</dbReference>